<feature type="transmembrane region" description="Helical" evidence="1">
    <location>
        <begin position="64"/>
        <end position="88"/>
    </location>
</feature>
<proteinExistence type="predicted"/>
<protein>
    <recommendedName>
        <fullName evidence="4">Reductive dehalogenase anchoring protein</fullName>
    </recommendedName>
</protein>
<organism evidence="2 3">
    <name type="scientific">Dehalococcoides mccartyi</name>
    <dbReference type="NCBI Taxonomy" id="61435"/>
    <lineage>
        <taxon>Bacteria</taxon>
        <taxon>Bacillati</taxon>
        <taxon>Chloroflexota</taxon>
        <taxon>Dehalococcoidia</taxon>
        <taxon>Dehalococcoidales</taxon>
        <taxon>Dehalococcoidaceae</taxon>
        <taxon>Dehalococcoides</taxon>
    </lineage>
</organism>
<comment type="caution">
    <text evidence="2">The sequence shown here is derived from an EMBL/GenBank/DDBJ whole genome shotgun (WGS) entry which is preliminary data.</text>
</comment>
<feature type="transmembrane region" description="Helical" evidence="1">
    <location>
        <begin position="37"/>
        <end position="58"/>
    </location>
</feature>
<sequence>MQYFLLFGLIGALVAVGLYALVSWLRKRNIKVAWYEWLMGIIGLVLLVMAIQHFFGAMAELFPFAAWMGLLIIGAPALILLLVTWQLVAKRAKQS</sequence>
<evidence type="ECO:0000313" key="3">
    <source>
        <dbReference type="Proteomes" id="UP000233649"/>
    </source>
</evidence>
<evidence type="ECO:0008006" key="4">
    <source>
        <dbReference type="Google" id="ProtNLM"/>
    </source>
</evidence>
<gene>
    <name evidence="2" type="ORF">CVH13_00105</name>
</gene>
<name>A0A2J1E0G6_9CHLR</name>
<dbReference type="EMBL" id="PHFD01000034">
    <property type="protein sequence ID" value="PKH47970.1"/>
    <property type="molecule type" value="Genomic_DNA"/>
</dbReference>
<evidence type="ECO:0000256" key="1">
    <source>
        <dbReference type="SAM" id="Phobius"/>
    </source>
</evidence>
<evidence type="ECO:0000313" key="2">
    <source>
        <dbReference type="EMBL" id="PKH47970.1"/>
    </source>
</evidence>
<keyword evidence="1" id="KW-0472">Membrane</keyword>
<feature type="transmembrane region" description="Helical" evidence="1">
    <location>
        <begin position="6"/>
        <end position="25"/>
    </location>
</feature>
<reference evidence="2 3" key="1">
    <citation type="journal article" date="2017" name="FEMS Microbiol. Ecol.">
        <title>Reconstructed genomes of novel Dehalococcoides mccartyi strains from 1,2,3,4-tetrachlorodibenzo-p-dioxin-dechlorinating enrichment cultures reveal divergent reductive dehalogenase gene profiles.</title>
        <authorList>
            <person name="Dam H.T."/>
            <person name="Vollmers J."/>
            <person name="Kaster A.K."/>
            <person name="Haggblom M.M."/>
        </authorList>
    </citation>
    <scope>NUCLEOTIDE SEQUENCE [LARGE SCALE GENOMIC DNA]</scope>
    <source>
        <strain evidence="2 3">H1-3-2.001</strain>
    </source>
</reference>
<keyword evidence="1" id="KW-0812">Transmembrane</keyword>
<dbReference type="RefSeq" id="WP_303677550.1">
    <property type="nucleotide sequence ID" value="NZ_LZFK01000011.1"/>
</dbReference>
<keyword evidence="1" id="KW-1133">Transmembrane helix</keyword>
<dbReference type="AlphaFoldDB" id="A0A2J1E0G6"/>
<accession>A0A2J1E0G6</accession>
<dbReference type="Proteomes" id="UP000233649">
    <property type="component" value="Unassembled WGS sequence"/>
</dbReference>